<dbReference type="AlphaFoldDB" id="A0A6J4UY08"/>
<organism evidence="2">
    <name type="scientific">uncultured Thermomicrobiales bacterium</name>
    <dbReference type="NCBI Taxonomy" id="1645740"/>
    <lineage>
        <taxon>Bacteria</taxon>
        <taxon>Pseudomonadati</taxon>
        <taxon>Thermomicrobiota</taxon>
        <taxon>Thermomicrobia</taxon>
        <taxon>Thermomicrobiales</taxon>
        <taxon>environmental samples</taxon>
    </lineage>
</organism>
<gene>
    <name evidence="2" type="ORF">AVDCRST_MAG70-1772</name>
</gene>
<dbReference type="EMBL" id="CADCWH010000282">
    <property type="protein sequence ID" value="CAA9562485.1"/>
    <property type="molecule type" value="Genomic_DNA"/>
</dbReference>
<feature type="non-terminal residue" evidence="2">
    <location>
        <position position="92"/>
    </location>
</feature>
<feature type="compositionally biased region" description="Basic residues" evidence="1">
    <location>
        <begin position="26"/>
        <end position="41"/>
    </location>
</feature>
<protein>
    <submittedName>
        <fullName evidence="2">Uncharacterized protein</fullName>
    </submittedName>
</protein>
<sequence length="92" mass="10593">GGRWHVPDPLYPGRLRRQSASTGLAHHARRLLRRTRCHRRPRCGDGTLPDRHLRHPAGGRRDAGARLQARQDRGGVRTSRERDRRGRARRGL</sequence>
<evidence type="ECO:0000313" key="2">
    <source>
        <dbReference type="EMBL" id="CAA9562485.1"/>
    </source>
</evidence>
<feature type="non-terminal residue" evidence="2">
    <location>
        <position position="1"/>
    </location>
</feature>
<accession>A0A6J4UY08</accession>
<feature type="compositionally biased region" description="Basic and acidic residues" evidence="1">
    <location>
        <begin position="59"/>
        <end position="84"/>
    </location>
</feature>
<feature type="region of interest" description="Disordered" evidence="1">
    <location>
        <begin position="1"/>
        <end position="92"/>
    </location>
</feature>
<proteinExistence type="predicted"/>
<evidence type="ECO:0000256" key="1">
    <source>
        <dbReference type="SAM" id="MobiDB-lite"/>
    </source>
</evidence>
<name>A0A6J4UY08_9BACT</name>
<reference evidence="2" key="1">
    <citation type="submission" date="2020-02" db="EMBL/GenBank/DDBJ databases">
        <authorList>
            <person name="Meier V. D."/>
        </authorList>
    </citation>
    <scope>NUCLEOTIDE SEQUENCE</scope>
    <source>
        <strain evidence="2">AVDCRST_MAG70</strain>
    </source>
</reference>